<protein>
    <submittedName>
        <fullName evidence="2">Uncharacterized protein</fullName>
    </submittedName>
</protein>
<evidence type="ECO:0000313" key="3">
    <source>
        <dbReference type="Proteomes" id="UP000033092"/>
    </source>
</evidence>
<dbReference type="HOGENOM" id="CLU_2802313_0_0_2"/>
<proteinExistence type="predicted"/>
<evidence type="ECO:0000256" key="1">
    <source>
        <dbReference type="SAM" id="Phobius"/>
    </source>
</evidence>
<dbReference type="Proteomes" id="UP000033092">
    <property type="component" value="Chromosome"/>
</dbReference>
<gene>
    <name evidence="2" type="ORF">MSSIH_2809</name>
</gene>
<dbReference type="PATRIC" id="fig|1434119.4.peg.3675"/>
<evidence type="ECO:0000313" key="2">
    <source>
        <dbReference type="EMBL" id="AKB33499.1"/>
    </source>
</evidence>
<keyword evidence="1" id="KW-1133">Transmembrane helix</keyword>
<organism evidence="2 3">
    <name type="scientific">Methanosarcina siciliae HI350</name>
    <dbReference type="NCBI Taxonomy" id="1434119"/>
    <lineage>
        <taxon>Archaea</taxon>
        <taxon>Methanobacteriati</taxon>
        <taxon>Methanobacteriota</taxon>
        <taxon>Stenosarchaea group</taxon>
        <taxon>Methanomicrobia</taxon>
        <taxon>Methanosarcinales</taxon>
        <taxon>Methanosarcinaceae</taxon>
        <taxon>Methanosarcina</taxon>
    </lineage>
</organism>
<keyword evidence="1" id="KW-0472">Membrane</keyword>
<name>A0A0E3PFI4_9EURY</name>
<reference evidence="2 3" key="1">
    <citation type="submission" date="2014-07" db="EMBL/GenBank/DDBJ databases">
        <title>Methanogenic archaea and the global carbon cycle.</title>
        <authorList>
            <person name="Henriksen J.R."/>
            <person name="Luke J."/>
            <person name="Reinhart S."/>
            <person name="Benedict M.N."/>
            <person name="Youngblut N.D."/>
            <person name="Metcalf M.E."/>
            <person name="Whitaker R.J."/>
            <person name="Metcalf W.W."/>
        </authorList>
    </citation>
    <scope>NUCLEOTIDE SEQUENCE [LARGE SCALE GENOMIC DNA]</scope>
    <source>
        <strain evidence="2 3">HI350</strain>
    </source>
</reference>
<feature type="transmembrane region" description="Helical" evidence="1">
    <location>
        <begin position="39"/>
        <end position="58"/>
    </location>
</feature>
<dbReference type="AlphaFoldDB" id="A0A0E3PFI4"/>
<keyword evidence="1" id="KW-0812">Transmembrane</keyword>
<dbReference type="EMBL" id="CP009507">
    <property type="protein sequence ID" value="AKB33499.1"/>
    <property type="molecule type" value="Genomic_DNA"/>
</dbReference>
<sequence length="67" mass="7571">MNKIKSEKKASKKASKNALISDPGFYRLGIISCENRSRVSAGILLFPSPAFFFTLFSFPQHVYNRQS</sequence>
<accession>A0A0E3PFI4</accession>
<dbReference type="KEGG" id="msz:MSSIH_2809"/>